<reference evidence="2" key="1">
    <citation type="submission" date="2016-10" db="EMBL/GenBank/DDBJ databases">
        <title>The complete genome sequence of the rumen bacterium Butyrivibrio hungatei MB2003.</title>
        <authorList>
            <person name="Palevich N."/>
            <person name="Kelly W.J."/>
            <person name="Leahy S.C."/>
            <person name="Altermann E."/>
            <person name="Rakonjac J."/>
            <person name="Attwood G.T."/>
        </authorList>
    </citation>
    <scope>NUCLEOTIDE SEQUENCE [LARGE SCALE GENOMIC DNA]</scope>
    <source>
        <strain evidence="2">MB2003</strain>
        <plasmid evidence="2">Plasmid pnp144</plasmid>
    </source>
</reference>
<dbReference type="Proteomes" id="UP000179284">
    <property type="component" value="Plasmid pNP144"/>
</dbReference>
<dbReference type="KEGG" id="bhu:bhn_II061"/>
<dbReference type="EMBL" id="CP017832">
    <property type="protein sequence ID" value="AOZ97860.1"/>
    <property type="molecule type" value="Genomic_DNA"/>
</dbReference>
<organism evidence="1 2">
    <name type="scientific">Butyrivibrio hungatei</name>
    <dbReference type="NCBI Taxonomy" id="185008"/>
    <lineage>
        <taxon>Bacteria</taxon>
        <taxon>Bacillati</taxon>
        <taxon>Bacillota</taxon>
        <taxon>Clostridia</taxon>
        <taxon>Lachnospirales</taxon>
        <taxon>Lachnospiraceae</taxon>
        <taxon>Butyrivibrio</taxon>
    </lineage>
</organism>
<evidence type="ECO:0000313" key="2">
    <source>
        <dbReference type="Proteomes" id="UP000179284"/>
    </source>
</evidence>
<geneLocation type="plasmid" evidence="2">
    <name>pnp144</name>
</geneLocation>
<name>A0A1D9P5L5_9FIRM</name>
<keyword evidence="1" id="KW-0614">Plasmid</keyword>
<sequence>MIDVSLAMKFIGKCSNNTVGDGDYCGAYDLTYELQREKFLDVLRSRMFERDKTVNYDVVISDGHVINAGGFEVDTNEDIDVFLERYDIQYRAVLGTDYYSKLIKDLERLGIFEVISIYEDELAELNYDAYSGEDASQIEKIMRGLAESFLSKRELLEFNTARFTEAVPEFVDDLYSEWDVDPTLETLDKYYIVYESSIIGRLLTLDVADSDLTFVKELLNNKFMGLNTRIASDGTFYCWGIFGADEMYWTHLCDLPANSGAQVALVTALAERYGLISKKEDIEQCEKVAA</sequence>
<keyword evidence="2" id="KW-1185">Reference proteome</keyword>
<evidence type="ECO:0000313" key="1">
    <source>
        <dbReference type="EMBL" id="AOZ97860.1"/>
    </source>
</evidence>
<proteinExistence type="predicted"/>
<dbReference type="OrthoDB" id="9914199at2"/>
<dbReference type="AlphaFoldDB" id="A0A1D9P5L5"/>
<protein>
    <submittedName>
        <fullName evidence="1">Uncharacterized protein</fullName>
    </submittedName>
</protein>
<dbReference type="RefSeq" id="WP_071177619.1">
    <property type="nucleotide sequence ID" value="NZ_CP017832.1"/>
</dbReference>
<gene>
    <name evidence="1" type="ORF">bhn_II061</name>
</gene>
<accession>A0A1D9P5L5</accession>